<feature type="compositionally biased region" description="Low complexity" evidence="2">
    <location>
        <begin position="1093"/>
        <end position="1118"/>
    </location>
</feature>
<protein>
    <recommendedName>
        <fullName evidence="3">cDENN domain-containing protein</fullName>
    </recommendedName>
</protein>
<dbReference type="Pfam" id="PF02141">
    <property type="entry name" value="DENN"/>
    <property type="match status" value="1"/>
</dbReference>
<dbReference type="InParanoid" id="A0A286US30"/>
<evidence type="ECO:0000256" key="2">
    <source>
        <dbReference type="SAM" id="MobiDB-lite"/>
    </source>
</evidence>
<feature type="domain" description="cDENN" evidence="3">
    <location>
        <begin position="468"/>
        <end position="663"/>
    </location>
</feature>
<feature type="compositionally biased region" description="Low complexity" evidence="2">
    <location>
        <begin position="1144"/>
        <end position="1160"/>
    </location>
</feature>
<dbReference type="GO" id="GO:0031410">
    <property type="term" value="C:cytoplasmic vesicle"/>
    <property type="evidence" value="ECO:0007669"/>
    <property type="project" value="TreeGrafter"/>
</dbReference>
<dbReference type="SMART" id="SM00799">
    <property type="entry name" value="DENN"/>
    <property type="match status" value="1"/>
</dbReference>
<dbReference type="OrthoDB" id="6019893at2759"/>
<evidence type="ECO:0000313" key="5">
    <source>
        <dbReference type="Proteomes" id="UP000217199"/>
    </source>
</evidence>
<dbReference type="InterPro" id="IPR051696">
    <property type="entry name" value="DENN_Domain_GEFs"/>
</dbReference>
<proteinExistence type="predicted"/>
<feature type="coiled-coil region" evidence="1">
    <location>
        <begin position="802"/>
        <end position="920"/>
    </location>
</feature>
<comment type="caution">
    <text evidence="4">The sequence shown here is derived from an EMBL/GenBank/DDBJ whole genome shotgun (WGS) entry which is preliminary data.</text>
</comment>
<dbReference type="PANTHER" id="PTHR12296:SF31">
    <property type="entry name" value="DENN (AEX-3) DOMAIN PROTEIN (AFU_ORTHOLOGUE AFUA_6G11200)"/>
    <property type="match status" value="1"/>
</dbReference>
<evidence type="ECO:0000313" key="4">
    <source>
        <dbReference type="EMBL" id="PAV22381.1"/>
    </source>
</evidence>
<feature type="compositionally biased region" description="Polar residues" evidence="2">
    <location>
        <begin position="940"/>
        <end position="978"/>
    </location>
</feature>
<sequence length="1247" mass="136149">MKPSTHLTASPQHQSQDGIASLTDSAGKSARATSVLAAWTSPNDPISEQPEDDLGEDVKSVVSARSRRTHKREGSELTIAAALSPPNQLTHVPRRDKAAQVLGIPHRNSMEPIPIRKRSSIMSTRSTGNVPQSPSHAPTLPLASLYVVSGLPKRPQTWTLADPDSVQGLNHTEGAVNRWWRAEVLGSTVSPGVGGGKKKKVMKGHNTLTEISKGPGALSKQETAKMLSKALKLSFPREVEIIASTLQPASTVHTFTFTLPAPNTPLAPPSTIGLSAFRNSVLSASTGGDNRFSNALSSYGTFPYSYADANARPSSAYLGPSSISALDTSTVNQTTSPDLGGAGTEGRGAGSITYHGLCLTVWSHADAERSAAIRRTLESVRSRKESAQSLLASRIKSLRSDMPTTDPANLARRSVRSARKGPWSVADGETDGESEIGDAISESEFEVASSAHGPGESTLFLTGDTVFWLPYALTLVSRHPIYDLMRDYLTLSWARFSKDVASHTLQISKILSHPAPRAGDIVRLDASPKESGDKGDGSLEVVARFPGGLDFGRGLVDINFTMWPLFKCLNIDNILSICEIALAPTGRILFFSRHPAMLGIAVATIKYLVELRGWNGIALPAVHARDAKIYIEDPGPWIIGLAAEMRYAIRPPPEVCICDLDINYLNCVAPPPGCLSAKQQRDRYRQKLLTAFGEYYHPDHSVPIEFKEAFPAGRFRPICKIQAKRGASSSVVAESVKAPDWWHSTKIIQAFDSVLQDKVKKPSFFKRISSFGSFKRPPRLSGAEQQIQSSIRKRATAFVDARDDLETKIGRLSRRLNFLMTESDLWREKFISFEQFAEKLSNEANDLRSKINKEQRESKRLTGLVSLTAAEKLKLEAQLSETEHAHRNAMIELENMRMAMEKMEEEREQLVAEVEAQIEKALISMTMTLEMSDSDEGSNVDGQSRPSSKMSSRPNSKTGSRRSSNATRSPPRTMSIDSATLAGTAENDELARDSLESSTIPEEEEVDASPEEPVNNIDASEPAGDRSQDAMVAVDEGIHHNSDRIAQSVMQIQQKLEALANTRNNYWRQSLDSETEGSDRERLKAGRPPALENLTNRTRSNTVSSSQTTTRTSKQKGQTTKRDKSMTPKAVNSPAKTKSEHETPLPSSPISPSALSPTATFTSTPSVTVAPTEDSDTDFQSAYSASPHESPRESYCDSDEPIIREASNGFNLEEPSSLVTHMRERVSSVVTEKGMNDRLYTTPSIHA</sequence>
<feature type="compositionally biased region" description="Polar residues" evidence="2">
    <location>
        <begin position="1"/>
        <end position="26"/>
    </location>
</feature>
<dbReference type="PANTHER" id="PTHR12296">
    <property type="entry name" value="DENN DOMAIN-CONTAINING PROTEIN 4"/>
    <property type="match status" value="1"/>
</dbReference>
<keyword evidence="1" id="KW-0175">Coiled coil</keyword>
<feature type="compositionally biased region" description="Acidic residues" evidence="2">
    <location>
        <begin position="1001"/>
        <end position="1010"/>
    </location>
</feature>
<keyword evidence="5" id="KW-1185">Reference proteome</keyword>
<feature type="region of interest" description="Disordered" evidence="2">
    <location>
        <begin position="1"/>
        <end position="77"/>
    </location>
</feature>
<organism evidence="4 5">
    <name type="scientific">Pyrrhoderma noxium</name>
    <dbReference type="NCBI Taxonomy" id="2282107"/>
    <lineage>
        <taxon>Eukaryota</taxon>
        <taxon>Fungi</taxon>
        <taxon>Dikarya</taxon>
        <taxon>Basidiomycota</taxon>
        <taxon>Agaricomycotina</taxon>
        <taxon>Agaricomycetes</taxon>
        <taxon>Hymenochaetales</taxon>
        <taxon>Hymenochaetaceae</taxon>
        <taxon>Pyrrhoderma</taxon>
    </lineage>
</organism>
<dbReference type="GO" id="GO:0032483">
    <property type="term" value="P:regulation of Rab protein signal transduction"/>
    <property type="evidence" value="ECO:0007669"/>
    <property type="project" value="TreeGrafter"/>
</dbReference>
<feature type="region of interest" description="Disordered" evidence="2">
    <location>
        <begin position="1069"/>
        <end position="1197"/>
    </location>
</feature>
<dbReference type="InterPro" id="IPR001194">
    <property type="entry name" value="cDENN_dom"/>
</dbReference>
<dbReference type="InterPro" id="IPR043153">
    <property type="entry name" value="DENN_C"/>
</dbReference>
<dbReference type="STRING" id="2282107.A0A286US30"/>
<dbReference type="AlphaFoldDB" id="A0A286US30"/>
<evidence type="ECO:0000256" key="1">
    <source>
        <dbReference type="SAM" id="Coils"/>
    </source>
</evidence>
<dbReference type="Proteomes" id="UP000217199">
    <property type="component" value="Unassembled WGS sequence"/>
</dbReference>
<accession>A0A286US30</accession>
<gene>
    <name evidence="4" type="ORF">PNOK_0233800</name>
</gene>
<dbReference type="Gene3D" id="3.40.50.11500">
    <property type="match status" value="1"/>
</dbReference>
<evidence type="ECO:0000259" key="3">
    <source>
        <dbReference type="SMART" id="SM00799"/>
    </source>
</evidence>
<reference evidence="4 5" key="1">
    <citation type="journal article" date="2017" name="Mol. Ecol.">
        <title>Comparative and population genomic landscape of Phellinus noxius: A hypervariable fungus causing root rot in trees.</title>
        <authorList>
            <person name="Chung C.L."/>
            <person name="Lee T.J."/>
            <person name="Akiba M."/>
            <person name="Lee H.H."/>
            <person name="Kuo T.H."/>
            <person name="Liu D."/>
            <person name="Ke H.M."/>
            <person name="Yokoi T."/>
            <person name="Roa M.B."/>
            <person name="Lu M.J."/>
            <person name="Chang Y.Y."/>
            <person name="Ann P.J."/>
            <person name="Tsai J.N."/>
            <person name="Chen C.Y."/>
            <person name="Tzean S.S."/>
            <person name="Ota Y."/>
            <person name="Hattori T."/>
            <person name="Sahashi N."/>
            <person name="Liou R.F."/>
            <person name="Kikuchi T."/>
            <person name="Tsai I.J."/>
        </authorList>
    </citation>
    <scope>NUCLEOTIDE SEQUENCE [LARGE SCALE GENOMIC DNA]</scope>
    <source>
        <strain evidence="4 5">FFPRI411160</strain>
    </source>
</reference>
<name>A0A286US30_9AGAM</name>
<dbReference type="EMBL" id="NBII01000002">
    <property type="protein sequence ID" value="PAV22381.1"/>
    <property type="molecule type" value="Genomic_DNA"/>
</dbReference>
<feature type="region of interest" description="Disordered" evidence="2">
    <location>
        <begin position="930"/>
        <end position="1028"/>
    </location>
</feature>